<feature type="region of interest" description="Disordered" evidence="1">
    <location>
        <begin position="1"/>
        <end position="20"/>
    </location>
</feature>
<accession>A0A7S0AB45</accession>
<gene>
    <name evidence="2" type="ORF">PBAH0796_LOCUS13769</name>
</gene>
<organism evidence="2">
    <name type="scientific">Pyrodinium bahamense</name>
    <dbReference type="NCBI Taxonomy" id="73915"/>
    <lineage>
        <taxon>Eukaryota</taxon>
        <taxon>Sar</taxon>
        <taxon>Alveolata</taxon>
        <taxon>Dinophyceae</taxon>
        <taxon>Gonyaulacales</taxon>
        <taxon>Pyrocystaceae</taxon>
        <taxon>Pyrodinium</taxon>
    </lineage>
</organism>
<proteinExistence type="predicted"/>
<evidence type="ECO:0000313" key="2">
    <source>
        <dbReference type="EMBL" id="CAD8358408.1"/>
    </source>
</evidence>
<reference evidence="2" key="1">
    <citation type="submission" date="2021-01" db="EMBL/GenBank/DDBJ databases">
        <authorList>
            <person name="Corre E."/>
            <person name="Pelletier E."/>
            <person name="Niang G."/>
            <person name="Scheremetjew M."/>
            <person name="Finn R."/>
            <person name="Kale V."/>
            <person name="Holt S."/>
            <person name="Cochrane G."/>
            <person name="Meng A."/>
            <person name="Brown T."/>
            <person name="Cohen L."/>
        </authorList>
    </citation>
    <scope>NUCLEOTIDE SEQUENCE</scope>
    <source>
        <strain evidence="2">Pbaha01</strain>
    </source>
</reference>
<dbReference type="EMBL" id="HBEG01022710">
    <property type="protein sequence ID" value="CAD8358408.1"/>
    <property type="molecule type" value="Transcribed_RNA"/>
</dbReference>
<feature type="compositionally biased region" description="Polar residues" evidence="1">
    <location>
        <begin position="1"/>
        <end position="11"/>
    </location>
</feature>
<name>A0A7S0AB45_9DINO</name>
<evidence type="ECO:0000256" key="1">
    <source>
        <dbReference type="SAM" id="MobiDB-lite"/>
    </source>
</evidence>
<dbReference type="AlphaFoldDB" id="A0A7S0AB45"/>
<sequence length="392" mass="38479">MAATEQGSAQEQLGLRPSAGSAEIAAGTVAWRRDLRAAGLGAPAAPPPDPLDRAGRAGLARSKSVVERLDARFRGAELFDRRAIDDDGEWPMDDVLRSLAESKQRRGDMHLLRKWTEEFAREPRLRVVVASAGGGAIVLGSLGGSCGLVAGAVAGALAGAVPAVFTLGLSIPAGAVAGGILGCCTGVVTCTGVGLVGAGLAGGAAYDLCIGTEAPDFPSEAGEDSEDEETHHSGELLRGIREVARAAGNKASELGRGAQEAVLNRKLQVTAISAAGGAVTLGAGGGAAGWMAGGAIGGAVGFIPALLTFGLSIPVCATVGSGAGLCAGTALGSAAGLVGGGAAGYGAYALGRDLHCGLLGSTVNGCTEYMRGKAQASASYVATRCIGGTGGT</sequence>
<protein>
    <submittedName>
        <fullName evidence="2">Uncharacterized protein</fullName>
    </submittedName>
</protein>